<sequence length="273" mass="32403">MELLDKQNERKSLWIQTTARLLYNKADNIDMVQWIIVLALPVLKMFFVQNILLNYIMMIWFLVSFVLDYFIDKYTDIATELRKSFDYYVYGWNNDFQEKLVDISKIYQVRNKKYFEHQTVNSGTDKPKGVKNWYTTVKKEMSQEEAVKSAMKENIYFDKRINNVAFLCILIFVSLLLLVLSTSGFTLYEVFFGLFITFASFTKKLYSTFVNLKKVSSINSNIENLLRANDIDLTYLQSEIDKKRSIPRTSNQLVYFFKTKKIHEEVSEFRSDV</sequence>
<keyword evidence="1" id="KW-0472">Membrane</keyword>
<evidence type="ECO:0000256" key="1">
    <source>
        <dbReference type="SAM" id="Phobius"/>
    </source>
</evidence>
<proteinExistence type="predicted"/>
<feature type="transmembrane region" description="Helical" evidence="1">
    <location>
        <begin position="161"/>
        <end position="180"/>
    </location>
</feature>
<feature type="transmembrane region" description="Helical" evidence="1">
    <location>
        <begin position="186"/>
        <end position="206"/>
    </location>
</feature>
<protein>
    <submittedName>
        <fullName evidence="2">Uncharacterized protein</fullName>
    </submittedName>
</protein>
<reference evidence="2" key="2">
    <citation type="submission" date="2015-04" db="EMBL/GenBank/DDBJ databases">
        <title>Carnobacterium maltaromaticum LMA28 plasmids.</title>
        <authorList>
            <person name="Cailliez-Grimal C."/>
            <person name="Iskandar C."/>
        </authorList>
    </citation>
    <scope>NUCLEOTIDE SEQUENCE [LARGE SCALE GENOMIC DNA]</scope>
    <source>
        <strain evidence="2">LMA28</strain>
        <plasmid evidence="2">megaplasmid</plasmid>
    </source>
</reference>
<dbReference type="EMBL" id="LN846931">
    <property type="protein sequence ID" value="CRI06582.1"/>
    <property type="molecule type" value="Genomic_DNA"/>
</dbReference>
<evidence type="ECO:0000313" key="2">
    <source>
        <dbReference type="EMBL" id="CRI06582.1"/>
    </source>
</evidence>
<organism evidence="2">
    <name type="scientific">Carnobacterium maltaromaticum</name>
    <name type="common">Carnobacterium piscicola</name>
    <dbReference type="NCBI Taxonomy" id="2751"/>
    <lineage>
        <taxon>Bacteria</taxon>
        <taxon>Bacillati</taxon>
        <taxon>Bacillota</taxon>
        <taxon>Bacilli</taxon>
        <taxon>Lactobacillales</taxon>
        <taxon>Carnobacteriaceae</taxon>
        <taxon>Carnobacterium</taxon>
    </lineage>
</organism>
<feature type="transmembrane region" description="Helical" evidence="1">
    <location>
        <begin position="53"/>
        <end position="71"/>
    </location>
</feature>
<keyword evidence="2" id="KW-0614">Plasmid</keyword>
<dbReference type="Pfam" id="PF18159">
    <property type="entry name" value="S_4TM"/>
    <property type="match status" value="1"/>
</dbReference>
<name>A0A1Z5AWY2_CARML</name>
<dbReference type="RefSeq" id="WP_176455252.1">
    <property type="nucleotide sequence ID" value="NZ_LN846931.1"/>
</dbReference>
<reference evidence="2" key="1">
    <citation type="submission" date="2015-04" db="EMBL/GenBank/DDBJ databases">
        <title>Carnobacterium maltaromaticum LMA28 complete chromosome sequence.</title>
        <authorList>
            <person name="Borges F."/>
            <person name="Cailliez-Grimal C."/>
        </authorList>
    </citation>
    <scope>NUCLEOTIDE SEQUENCE [LARGE SCALE GENOMIC DNA]</scope>
    <source>
        <strain evidence="2">LMA28</strain>
        <plasmid evidence="2">megaplasmid</plasmid>
    </source>
</reference>
<geneLocation type="plasmid" evidence="2">
    <name>megaplasmid</name>
</geneLocation>
<keyword evidence="1" id="KW-0812">Transmembrane</keyword>
<dbReference type="InterPro" id="IPR049920">
    <property type="entry name" value="IK1_05631-like"/>
</dbReference>
<dbReference type="AlphaFoldDB" id="A0A1Z5AWY2"/>
<keyword evidence="1" id="KW-1133">Transmembrane helix</keyword>
<gene>
    <name evidence="2" type="ORF">BN424_mp0040</name>
</gene>
<accession>A0A1Z5AWY2</accession>